<organism evidence="5 6">
    <name type="scientific">Ridgeia piscesae</name>
    <name type="common">Tubeworm</name>
    <dbReference type="NCBI Taxonomy" id="27915"/>
    <lineage>
        <taxon>Eukaryota</taxon>
        <taxon>Metazoa</taxon>
        <taxon>Spiralia</taxon>
        <taxon>Lophotrochozoa</taxon>
        <taxon>Annelida</taxon>
        <taxon>Polychaeta</taxon>
        <taxon>Sedentaria</taxon>
        <taxon>Canalipalpata</taxon>
        <taxon>Sabellida</taxon>
        <taxon>Siboglinidae</taxon>
        <taxon>Ridgeia</taxon>
    </lineage>
</organism>
<evidence type="ECO:0000256" key="4">
    <source>
        <dbReference type="ARBA" id="ARBA00026030"/>
    </source>
</evidence>
<dbReference type="GO" id="GO:0005886">
    <property type="term" value="C:plasma membrane"/>
    <property type="evidence" value="ECO:0007669"/>
    <property type="project" value="TreeGrafter"/>
</dbReference>
<gene>
    <name evidence="5" type="ORF">NP493_1457g00000</name>
</gene>
<comment type="caution">
    <text evidence="5">The sequence shown here is derived from an EMBL/GenBank/DDBJ whole genome shotgun (WGS) entry which is preliminary data.</text>
</comment>
<sequence>MTTLRLQLGIHRAQGTESVCFKVDGGRFDAERTIKLNVNCSYKLELTTKPNYQIQNLNVYGTNLPCCQCSSQTGGDTVYEAIWNTAGLGQTGAGKRLDVPFLIQLQGLPELKLTLQCKLYAEAEKSHARWGTPLTHIEYDCKVPENGTYIDVVKETIR</sequence>
<dbReference type="GO" id="GO:0031718">
    <property type="term" value="F:type 1 cannabinoid receptor binding"/>
    <property type="evidence" value="ECO:0007669"/>
    <property type="project" value="TreeGrafter"/>
</dbReference>
<dbReference type="PANTHER" id="PTHR31952">
    <property type="entry name" value="CB1 CANNABINOID RECEPTOR-INTERACTING PROTEIN 1"/>
    <property type="match status" value="1"/>
</dbReference>
<dbReference type="EMBL" id="JAODUO010001456">
    <property type="protein sequence ID" value="KAK2163535.1"/>
    <property type="molecule type" value="Genomic_DNA"/>
</dbReference>
<dbReference type="InterPro" id="IPR029204">
    <property type="entry name" value="CNRIP1"/>
</dbReference>
<evidence type="ECO:0000313" key="5">
    <source>
        <dbReference type="EMBL" id="KAK2163535.1"/>
    </source>
</evidence>
<comment type="function">
    <text evidence="1">Suppresses cannabinoid receptor CNR1-mediated tonic inhibition of voltage-gated calcium channels.</text>
</comment>
<name>A0AAD9K384_RIDPI</name>
<dbReference type="Proteomes" id="UP001209878">
    <property type="component" value="Unassembled WGS sequence"/>
</dbReference>
<evidence type="ECO:0000256" key="1">
    <source>
        <dbReference type="ARBA" id="ARBA00003884"/>
    </source>
</evidence>
<protein>
    <recommendedName>
        <fullName evidence="3">CB1 cannabinoid receptor-interacting protein 1</fullName>
    </recommendedName>
</protein>
<evidence type="ECO:0000256" key="2">
    <source>
        <dbReference type="ARBA" id="ARBA00007288"/>
    </source>
</evidence>
<keyword evidence="6" id="KW-1185">Reference proteome</keyword>
<comment type="subunit">
    <text evidence="4">Interacts with the cannabinoid receptor CNR1 (via C-terminus). Does not interact with cannabinoid receptor CNR2.</text>
</comment>
<evidence type="ECO:0000313" key="6">
    <source>
        <dbReference type="Proteomes" id="UP001209878"/>
    </source>
</evidence>
<dbReference type="AlphaFoldDB" id="A0AAD9K384"/>
<dbReference type="Pfam" id="PF15043">
    <property type="entry name" value="CNRIP1"/>
    <property type="match status" value="1"/>
</dbReference>
<comment type="similarity">
    <text evidence="2">Belongs to the CNRIP family.</text>
</comment>
<dbReference type="PANTHER" id="PTHR31952:SF1">
    <property type="entry name" value="CB1 CANNABINOID RECEPTOR-INTERACTING PROTEIN 1"/>
    <property type="match status" value="1"/>
</dbReference>
<accession>A0AAD9K384</accession>
<reference evidence="5" key="1">
    <citation type="journal article" date="2023" name="Mol. Biol. Evol.">
        <title>Third-Generation Sequencing Reveals the Adaptive Role of the Epigenome in Three Deep-Sea Polychaetes.</title>
        <authorList>
            <person name="Perez M."/>
            <person name="Aroh O."/>
            <person name="Sun Y."/>
            <person name="Lan Y."/>
            <person name="Juniper S.K."/>
            <person name="Young C.R."/>
            <person name="Angers B."/>
            <person name="Qian P.Y."/>
        </authorList>
    </citation>
    <scope>NUCLEOTIDE SEQUENCE</scope>
    <source>
        <strain evidence="5">R07B-5</strain>
    </source>
</reference>
<evidence type="ECO:0000256" key="3">
    <source>
        <dbReference type="ARBA" id="ARBA00015651"/>
    </source>
</evidence>
<proteinExistence type="inferred from homology"/>